<evidence type="ECO:0000259" key="1">
    <source>
        <dbReference type="Pfam" id="PF13460"/>
    </source>
</evidence>
<dbReference type="Pfam" id="PF13460">
    <property type="entry name" value="NAD_binding_10"/>
    <property type="match status" value="1"/>
</dbReference>
<dbReference type="EMBL" id="BMQA01000006">
    <property type="protein sequence ID" value="GGJ12734.1"/>
    <property type="molecule type" value="Genomic_DNA"/>
</dbReference>
<reference evidence="2" key="2">
    <citation type="submission" date="2020-09" db="EMBL/GenBank/DDBJ databases">
        <authorList>
            <person name="Sun Q."/>
            <person name="Ohkuma M."/>
        </authorList>
    </citation>
    <scope>NUCLEOTIDE SEQUENCE</scope>
    <source>
        <strain evidence="2">JCM 3086</strain>
    </source>
</reference>
<evidence type="ECO:0000313" key="3">
    <source>
        <dbReference type="Proteomes" id="UP000657574"/>
    </source>
</evidence>
<name>A0A917KGT0_9ACTN</name>
<evidence type="ECO:0000313" key="2">
    <source>
        <dbReference type="EMBL" id="GGJ12734.1"/>
    </source>
</evidence>
<dbReference type="AlphaFoldDB" id="A0A917KGT0"/>
<gene>
    <name evidence="2" type="ORF">GCM10010121_023950</name>
</gene>
<dbReference type="InterPro" id="IPR051606">
    <property type="entry name" value="Polyketide_Oxido-like"/>
</dbReference>
<keyword evidence="3" id="KW-1185">Reference proteome</keyword>
<proteinExistence type="predicted"/>
<comment type="caution">
    <text evidence="2">The sequence shown here is derived from an EMBL/GenBank/DDBJ whole genome shotgun (WGS) entry which is preliminary data.</text>
</comment>
<dbReference type="PANTHER" id="PTHR43355">
    <property type="entry name" value="FLAVIN REDUCTASE (NADPH)"/>
    <property type="match status" value="1"/>
</dbReference>
<dbReference type="GO" id="GO:0016646">
    <property type="term" value="F:oxidoreductase activity, acting on the CH-NH group of donors, NAD or NADP as acceptor"/>
    <property type="evidence" value="ECO:0007669"/>
    <property type="project" value="TreeGrafter"/>
</dbReference>
<sequence length="220" mass="22812">MTVTRGGAAVSKILIIGGTGYTGANVAAEAVARGHEVTSYSRSAPAAPVDGVTYTHGSAEDAAKLIPGQDAVVAALSPRGDLVGRLPGLYRDLAGASAAARARLIVIGGFSSLRSAPDGPRYAEGDVPERFRSEVRDMEAVREWLTGSAPDTLDWTLVSPAGGYGSWAAGERTGTYRVGGEVALFDEQGRSEISGADFALAVVDEIERDAHPRAHISIAY</sequence>
<protein>
    <submittedName>
        <fullName evidence="2">3-beta hydroxysteroid dehydrogenase</fullName>
    </submittedName>
</protein>
<feature type="domain" description="NAD(P)-binding" evidence="1">
    <location>
        <begin position="17"/>
        <end position="207"/>
    </location>
</feature>
<dbReference type="Proteomes" id="UP000657574">
    <property type="component" value="Unassembled WGS sequence"/>
</dbReference>
<accession>A0A917KGT0</accession>
<reference evidence="2" key="1">
    <citation type="journal article" date="2014" name="Int. J. Syst. Evol. Microbiol.">
        <title>Complete genome sequence of Corynebacterium casei LMG S-19264T (=DSM 44701T), isolated from a smear-ripened cheese.</title>
        <authorList>
            <consortium name="US DOE Joint Genome Institute (JGI-PGF)"/>
            <person name="Walter F."/>
            <person name="Albersmeier A."/>
            <person name="Kalinowski J."/>
            <person name="Ruckert C."/>
        </authorList>
    </citation>
    <scope>NUCLEOTIDE SEQUENCE</scope>
    <source>
        <strain evidence="2">JCM 3086</strain>
    </source>
</reference>
<dbReference type="InterPro" id="IPR016040">
    <property type="entry name" value="NAD(P)-bd_dom"/>
</dbReference>
<dbReference type="Gene3D" id="3.40.50.720">
    <property type="entry name" value="NAD(P)-binding Rossmann-like Domain"/>
    <property type="match status" value="1"/>
</dbReference>
<dbReference type="SUPFAM" id="SSF51735">
    <property type="entry name" value="NAD(P)-binding Rossmann-fold domains"/>
    <property type="match status" value="1"/>
</dbReference>
<organism evidence="2 3">
    <name type="scientific">Streptomyces brasiliensis</name>
    <dbReference type="NCBI Taxonomy" id="1954"/>
    <lineage>
        <taxon>Bacteria</taxon>
        <taxon>Bacillati</taxon>
        <taxon>Actinomycetota</taxon>
        <taxon>Actinomycetes</taxon>
        <taxon>Kitasatosporales</taxon>
        <taxon>Streptomycetaceae</taxon>
        <taxon>Streptomyces</taxon>
    </lineage>
</organism>
<dbReference type="InterPro" id="IPR036291">
    <property type="entry name" value="NAD(P)-bd_dom_sf"/>
</dbReference>
<dbReference type="PANTHER" id="PTHR43355:SF2">
    <property type="entry name" value="FLAVIN REDUCTASE (NADPH)"/>
    <property type="match status" value="1"/>
</dbReference>